<dbReference type="PANTHER" id="PTHR10039">
    <property type="entry name" value="AMELOGENIN"/>
    <property type="match status" value="1"/>
</dbReference>
<dbReference type="EMBL" id="DF977545">
    <property type="protein sequence ID" value="GAP93061.2"/>
    <property type="molecule type" value="Genomic_DNA"/>
</dbReference>
<evidence type="ECO:0000259" key="4">
    <source>
        <dbReference type="Pfam" id="PF24883"/>
    </source>
</evidence>
<dbReference type="OrthoDB" id="538223at2759"/>
<evidence type="ECO:0000256" key="3">
    <source>
        <dbReference type="PROSITE-ProRule" id="PRU00221"/>
    </source>
</evidence>
<dbReference type="Pfam" id="PF00400">
    <property type="entry name" value="WD40"/>
    <property type="match status" value="2"/>
</dbReference>
<keyword evidence="6" id="KW-1185">Reference proteome</keyword>
<dbReference type="Gene3D" id="2.130.10.10">
    <property type="entry name" value="YVTN repeat-like/Quinoprotein amine dehydrogenase"/>
    <property type="match status" value="4"/>
</dbReference>
<dbReference type="SUPFAM" id="SSF82171">
    <property type="entry name" value="DPP6 N-terminal domain-like"/>
    <property type="match status" value="1"/>
</dbReference>
<dbReference type="SUPFAM" id="SSF50978">
    <property type="entry name" value="WD40 repeat-like"/>
    <property type="match status" value="1"/>
</dbReference>
<sequence>MELHGQGIQNSGIFNVAGDINIATTNTNNDTLLKIRLTDPLDDKARIEEQKGGLLYDSYKWIFKHENFQKWRDGEGNQHLWIRGDPGKGKTMLLCGIIDELNKAERKDWNIAYYFCQATDDKLNKATCVLRGLIFSLLSLQPRLLVCVREQIDESSGDMFQDANGWAALCRIFRRLMEEIEKRKETACVVVDALDECMEGQDGLLRWIASLSSSSVKVLVSSRNWPSIESGLANSAQSVSLRLELNVDCIKAAVESYIDAKARELAESKKLDVETREAIQRHLKSNSGDTFLWISLVCEKLNDKNVSPWNILNMLREFPSGLNELYGRMAGQFLASRDAEICCRVLAVQTVAYRPLHLTELFPLAELPENVGEKSLPKVVELCGSFLTLRDDTIYFVHQSAKDYLIRHKSDNPMFDCYLRTGHQKIFVQSIDALSRTLQENIYRLPSLGSCIDTIVVSNPDPLNEIRYACVYWADHLEKMESERNQSLEDGKLLHGFLANHLLHWLEALSLLKSLGSGIGALTKVLSLLRKKQDEEERLGSGTSASANMWPWGPGREDSQTSLHRLAYDAMRLSRTYRMIIETAPLQVYGSVLAFSPTLSVVRRSFPKPEWLLRSPTRTSGWGPCLQTLGGHKGGVLSMSFSSDSRLLVSGSGDSTARVWDMGTGNCLTVLTGHRGRVISLAFSPSSQLIASHSTGDAIRIWNTATGACQTRIESVVADERCPSTLAFPSEGCIVTVDRRSGLRRWDVANGTCLQQVPIGNVAGMSEPLYFSASGRAAWISQDRTSIGVTEATSGRCYNIPCDLRDGTPNSLVMSADGKCVAVVQDSRLDPNNYRAYVGCHSWIRVWNVAEGTCMGELRFQGPATPQIKAWSSDCRHMVVQIHDEETLECEIERGERVRLDETDHRHQPDTSSNFTYSPDGRLLALTGRSGSSVSVWETATARQQLSPPILGRGGVPSAAELGRGVRRLFQSLSHPRKPVVHRSAALSPGGELLATIDVTGAVEIRNTTDDKPPRAFRDKGPMMQAVENASCVEAVFSPDNRHVAIQRGSSAVQISNAVTGRVVRDWVTDHRRRDLVSFSVDGSRLLVAYSPLSQHPELRKTVEVVDVATGTCLATTTLSPPSTRHHRAAAELADISADGKCLAAVEALAFSPDGTKVFTATGPYGLSTYYMQTWDLEAGSYTCAVDLPHAAKSDRPLGTMAFSPDGKHVAYVSECRKTNIVHVGTGALLKSLDGFWDNDECRALTWNSSGLTTNRGVYATQALLNDPRDSIGYGHDHLPVGALSGIGISKDRDWILKNGEPYICIPPHMLGTPLEKRTISGCGNAMAFGSASDNMYCIRFPSVGGEG</sequence>
<dbReference type="InterPro" id="IPR056884">
    <property type="entry name" value="NPHP3-like_N"/>
</dbReference>
<evidence type="ECO:0000256" key="1">
    <source>
        <dbReference type="ARBA" id="ARBA00022574"/>
    </source>
</evidence>
<dbReference type="PROSITE" id="PS50294">
    <property type="entry name" value="WD_REPEATS_REGION"/>
    <property type="match status" value="2"/>
</dbReference>
<keyword evidence="1 3" id="KW-0853">WD repeat</keyword>
<dbReference type="PROSITE" id="PS50082">
    <property type="entry name" value="WD_REPEATS_2"/>
    <property type="match status" value="2"/>
</dbReference>
<keyword evidence="2" id="KW-0677">Repeat</keyword>
<protein>
    <submittedName>
        <fullName evidence="5">Putative vegetative incompatibility protein HET-E-1</fullName>
    </submittedName>
</protein>
<accession>A0A1W2TWK4</accession>
<dbReference type="InterPro" id="IPR036322">
    <property type="entry name" value="WD40_repeat_dom_sf"/>
</dbReference>
<dbReference type="InterPro" id="IPR001680">
    <property type="entry name" value="WD40_rpt"/>
</dbReference>
<organism evidence="5">
    <name type="scientific">Rosellinia necatrix</name>
    <name type="common">White root-rot fungus</name>
    <dbReference type="NCBI Taxonomy" id="77044"/>
    <lineage>
        <taxon>Eukaryota</taxon>
        <taxon>Fungi</taxon>
        <taxon>Dikarya</taxon>
        <taxon>Ascomycota</taxon>
        <taxon>Pezizomycotina</taxon>
        <taxon>Sordariomycetes</taxon>
        <taxon>Xylariomycetidae</taxon>
        <taxon>Xylariales</taxon>
        <taxon>Xylariaceae</taxon>
        <taxon>Rosellinia</taxon>
    </lineage>
</organism>
<gene>
    <name evidence="5" type="ORF">SAMD00023353_10000120</name>
</gene>
<dbReference type="InterPro" id="IPR019775">
    <property type="entry name" value="WD40_repeat_CS"/>
</dbReference>
<feature type="domain" description="Nephrocystin 3-like N-terminal" evidence="4">
    <location>
        <begin position="58"/>
        <end position="223"/>
    </location>
</feature>
<dbReference type="SUPFAM" id="SSF52540">
    <property type="entry name" value="P-loop containing nucleoside triphosphate hydrolases"/>
    <property type="match status" value="1"/>
</dbReference>
<dbReference type="InterPro" id="IPR027417">
    <property type="entry name" value="P-loop_NTPase"/>
</dbReference>
<dbReference type="PROSITE" id="PS00678">
    <property type="entry name" value="WD_REPEATS_1"/>
    <property type="match status" value="1"/>
</dbReference>
<evidence type="ECO:0000256" key="2">
    <source>
        <dbReference type="ARBA" id="ARBA00022737"/>
    </source>
</evidence>
<feature type="repeat" description="WD" evidence="3">
    <location>
        <begin position="629"/>
        <end position="670"/>
    </location>
</feature>
<proteinExistence type="predicted"/>
<dbReference type="Proteomes" id="UP000054516">
    <property type="component" value="Unassembled WGS sequence"/>
</dbReference>
<dbReference type="Pfam" id="PF24883">
    <property type="entry name" value="NPHP3_N"/>
    <property type="match status" value="1"/>
</dbReference>
<dbReference type="STRING" id="77044.A0A1W2TWK4"/>
<reference evidence="5" key="1">
    <citation type="submission" date="2016-03" db="EMBL/GenBank/DDBJ databases">
        <title>Draft genome sequence of Rosellinia necatrix.</title>
        <authorList>
            <person name="Kanematsu S."/>
        </authorList>
    </citation>
    <scope>NUCLEOTIDE SEQUENCE [LARGE SCALE GENOMIC DNA]</scope>
    <source>
        <strain evidence="5">W97</strain>
    </source>
</reference>
<dbReference type="SMART" id="SM00320">
    <property type="entry name" value="WD40"/>
    <property type="match status" value="5"/>
</dbReference>
<name>A0A1W2TWK4_ROSNE</name>
<dbReference type="InterPro" id="IPR015943">
    <property type="entry name" value="WD40/YVTN_repeat-like_dom_sf"/>
</dbReference>
<dbReference type="Gene3D" id="3.40.50.300">
    <property type="entry name" value="P-loop containing nucleotide triphosphate hydrolases"/>
    <property type="match status" value="1"/>
</dbReference>
<evidence type="ECO:0000313" key="6">
    <source>
        <dbReference type="Proteomes" id="UP000054516"/>
    </source>
</evidence>
<dbReference type="OMA" id="WETATAR"/>
<feature type="repeat" description="WD" evidence="3">
    <location>
        <begin position="671"/>
        <end position="712"/>
    </location>
</feature>
<evidence type="ECO:0000313" key="5">
    <source>
        <dbReference type="EMBL" id="GAP93061.2"/>
    </source>
</evidence>